<feature type="compositionally biased region" description="Low complexity" evidence="1">
    <location>
        <begin position="270"/>
        <end position="283"/>
    </location>
</feature>
<feature type="compositionally biased region" description="Low complexity" evidence="1">
    <location>
        <begin position="146"/>
        <end position="167"/>
    </location>
</feature>
<evidence type="ECO:0000256" key="1">
    <source>
        <dbReference type="SAM" id="MobiDB-lite"/>
    </source>
</evidence>
<feature type="compositionally biased region" description="Polar residues" evidence="1">
    <location>
        <begin position="212"/>
        <end position="230"/>
    </location>
</feature>
<keyword evidence="3" id="KW-1185">Reference proteome</keyword>
<feature type="compositionally biased region" description="Basic and acidic residues" evidence="1">
    <location>
        <begin position="187"/>
        <end position="200"/>
    </location>
</feature>
<dbReference type="GeneID" id="22894835"/>
<feature type="region of interest" description="Disordered" evidence="1">
    <location>
        <begin position="262"/>
        <end position="300"/>
    </location>
</feature>
<evidence type="ECO:0000313" key="3">
    <source>
        <dbReference type="Proteomes" id="UP000008784"/>
    </source>
</evidence>
<dbReference type="EMBL" id="ADOT01000150">
    <property type="protein sequence ID" value="EGX47831.1"/>
    <property type="molecule type" value="Genomic_DNA"/>
</dbReference>
<name>G1XGB3_ARTOA</name>
<evidence type="ECO:0000313" key="2">
    <source>
        <dbReference type="EMBL" id="EGX47831.1"/>
    </source>
</evidence>
<proteinExistence type="predicted"/>
<dbReference type="HOGENOM" id="CLU_619586_0_0_1"/>
<feature type="region of interest" description="Disordered" evidence="1">
    <location>
        <begin position="50"/>
        <end position="106"/>
    </location>
</feature>
<organism evidence="2 3">
    <name type="scientific">Arthrobotrys oligospora (strain ATCC 24927 / CBS 115.81 / DSM 1491)</name>
    <name type="common">Nematode-trapping fungus</name>
    <name type="synonym">Didymozoophaga oligospora</name>
    <dbReference type="NCBI Taxonomy" id="756982"/>
    <lineage>
        <taxon>Eukaryota</taxon>
        <taxon>Fungi</taxon>
        <taxon>Dikarya</taxon>
        <taxon>Ascomycota</taxon>
        <taxon>Pezizomycotina</taxon>
        <taxon>Orbiliomycetes</taxon>
        <taxon>Orbiliales</taxon>
        <taxon>Orbiliaceae</taxon>
        <taxon>Orbilia</taxon>
        <taxon>Orbilia oligospora</taxon>
    </lineage>
</organism>
<dbReference type="InParanoid" id="G1XGB3"/>
<feature type="compositionally biased region" description="Acidic residues" evidence="1">
    <location>
        <begin position="168"/>
        <end position="186"/>
    </location>
</feature>
<protein>
    <submittedName>
        <fullName evidence="2">Uncharacterized protein</fullName>
    </submittedName>
</protein>
<gene>
    <name evidence="2" type="ORF">AOL_s00083g43</name>
</gene>
<reference evidence="2 3" key="1">
    <citation type="journal article" date="2011" name="PLoS Pathog.">
        <title>Genomic and proteomic analyses of the fungus Arthrobotrys oligospora provide insights into nematode-trap formation.</title>
        <authorList>
            <person name="Yang J."/>
            <person name="Wang L."/>
            <person name="Ji X."/>
            <person name="Feng Y."/>
            <person name="Li X."/>
            <person name="Zou C."/>
            <person name="Xu J."/>
            <person name="Ren Y."/>
            <person name="Mi Q."/>
            <person name="Wu J."/>
            <person name="Liu S."/>
            <person name="Liu Y."/>
            <person name="Huang X."/>
            <person name="Wang H."/>
            <person name="Niu X."/>
            <person name="Li J."/>
            <person name="Liang L."/>
            <person name="Luo Y."/>
            <person name="Ji K."/>
            <person name="Zhou W."/>
            <person name="Yu Z."/>
            <person name="Li G."/>
            <person name="Liu Y."/>
            <person name="Li L."/>
            <person name="Qiao M."/>
            <person name="Feng L."/>
            <person name="Zhang K.-Q."/>
        </authorList>
    </citation>
    <scope>NUCLEOTIDE SEQUENCE [LARGE SCALE GENOMIC DNA]</scope>
    <source>
        <strain evidence="3">ATCC 24927 / CBS 115.81 / DSM 1491</strain>
    </source>
</reference>
<accession>G1XGB3</accession>
<feature type="compositionally biased region" description="Basic and acidic residues" evidence="1">
    <location>
        <begin position="79"/>
        <end position="90"/>
    </location>
</feature>
<sequence>MKDRVLVSKYVGLYLLVGIAHTATIPNYKPNHQEIGRLENFAKRNNQHEISTEKHHLSKRSPAPPYSPGGSNENSLDEIDPRGDRRPLNREEDEESNGPWDMFGNVSPGTLGVLRTHTDLVQNLAPQNVGLGPGLGLGLQVPRPAINNNAGAGNAPQQAARQNGESGSEAEEEEEEKAATEIEEEEKSNTKIEEEEKSNTEIEEEEKEATDSLENYGQDQSSQRSISHANSASLQSPNYFLPNVQPNLADLNRRPYLLESPDINSRFAPSSNSGGRSRSSPTRQGRRMSGLFGDFDPSTIRDASGNNQLYRANRNRGQSFSSPTSDILDFGGNSLLSRFNSGEGPLMRPITLNFDHESAYPNIQTNQVTETRDDLFSQSLDDEFLPPRSLTGFQANQPRRNDQPSRGTAIIDITGGLGGPPIYRQEEVKEESDSNSLNSQET</sequence>
<comment type="caution">
    <text evidence="2">The sequence shown here is derived from an EMBL/GenBank/DDBJ whole genome shotgun (WGS) entry which is preliminary data.</text>
</comment>
<feature type="region of interest" description="Disordered" evidence="1">
    <location>
        <begin position="146"/>
        <end position="230"/>
    </location>
</feature>
<dbReference type="AlphaFoldDB" id="G1XGB3"/>
<dbReference type="RefSeq" id="XP_011123525.1">
    <property type="nucleotide sequence ID" value="XM_011125223.1"/>
</dbReference>
<dbReference type="Proteomes" id="UP000008784">
    <property type="component" value="Unassembled WGS sequence"/>
</dbReference>
<feature type="region of interest" description="Disordered" evidence="1">
    <location>
        <begin position="380"/>
        <end position="442"/>
    </location>
</feature>